<evidence type="ECO:0000259" key="4">
    <source>
        <dbReference type="PROSITE" id="PS51194"/>
    </source>
</evidence>
<dbReference type="InterPro" id="IPR027417">
    <property type="entry name" value="P-loop_NTPase"/>
</dbReference>
<accession>A0ABS2DTZ3</accession>
<dbReference type="PANTHER" id="PTHR10799">
    <property type="entry name" value="SNF2/RAD54 HELICASE FAMILY"/>
    <property type="match status" value="1"/>
</dbReference>
<dbReference type="InterPro" id="IPR001650">
    <property type="entry name" value="Helicase_C-like"/>
</dbReference>
<evidence type="ECO:0000256" key="2">
    <source>
        <dbReference type="SAM" id="MobiDB-lite"/>
    </source>
</evidence>
<keyword evidence="5" id="KW-0547">Nucleotide-binding</keyword>
<dbReference type="CDD" id="cd18793">
    <property type="entry name" value="SF2_C_SNF"/>
    <property type="match status" value="1"/>
</dbReference>
<evidence type="ECO:0000256" key="1">
    <source>
        <dbReference type="ARBA" id="ARBA00022801"/>
    </source>
</evidence>
<sequence length="1073" mass="119214">MFFSFFGHRKEEQPAKPSVTNDFHFVITGHSKLNDEALEAIKRKLLIRTQAEGEALFDDVGERIDGNAAAENEPSLYEKFCQQTHCAWALQLQLQNERGDVPVFEDWARFAPQATWGTIQKLGERLANDLAMLDDARKTLTVPDIVLAGLAESDIHALRLSPDGSLSLDIEQRGIPGEKDFTFKVTVRREDRAVFGTLEGMLFKRSRTTHLLSPSIFMALDAVSNCNSVSVSASAEQNDRRIAFASASEILRATGIPGAASAAGRMRLLTANQLSIELDPETGEIQPVILRPEYKAEGEERKFKSLLTPRQTRDLRILVSKSKTLPKTFSLGNGTYLLLTREVRSVLSVIAEKSKGSPKERAAFAANPRKALLDVLENDSTSGQAADWEDRLGRVFFETPEFLSQRVSAFGPWSPKHCGFVTPIKTNWFGDGEAHYVMTIAGKPFPVTTESVKSLLKKIDEARRCGNSHVAFEGTEFEIDEIDIEALKSFLEEVSPAAEVQPDEALRDRDDENERPEKKDKKQDENSVPEVRFGPIISDNIEQLNYLAEIKPRPAYSPEVAGFAPGFALLPHQREALDWLQDLWQRGIPGALLADDMGLGKTFQCLSFLKWIADHQGRAEGDDPAPALVVAPAGLVRNWVQEAKSYFDGSFPPPLVLTSQHAKELLSRPVSERKTEIESHTWAVASYETMRDKIELFLGIQWGLIVFDEAQRIKTPTALLTETAKSLKSNFVLALTGTPVENSLTDLWSILDAVVPGCMGSLAEFSTRFVRCENPLEAGRTLHKWLTGDFPTKDKTPVKLMLRRLKTERLKALPEKEVHVLPVSMPPEQHNAYSEALRLKKSGKKGDALRALHQLASISLLPEVIDDDLEITDDVIRSSARLTAFFQILDDIKAKGEKAIVFVNRLAVLHAIARAIRVRYGLEELPDAIYGSMSGPARQAVVNRFQNSAPGFDVLVLSIRAASTGITLTAANHVIHLERWWNPAVEDQASDRVYRIGQKAPKVFVHIPLAVYDGTNVASDSSFDAILDRFLTNKREMSRNVLMPTYSDADEAELMKAVFGQADDSRASEATTL</sequence>
<dbReference type="InterPro" id="IPR049730">
    <property type="entry name" value="SNF2/RAD54-like_C"/>
</dbReference>
<keyword evidence="5" id="KW-0067">ATP-binding</keyword>
<dbReference type="GO" id="GO:0004386">
    <property type="term" value="F:helicase activity"/>
    <property type="evidence" value="ECO:0007669"/>
    <property type="project" value="UniProtKB-KW"/>
</dbReference>
<dbReference type="SUPFAM" id="SSF52540">
    <property type="entry name" value="P-loop containing nucleoside triphosphate hydrolases"/>
    <property type="match status" value="2"/>
</dbReference>
<feature type="domain" description="Helicase C-terminal" evidence="4">
    <location>
        <begin position="884"/>
        <end position="1042"/>
    </location>
</feature>
<reference evidence="5 6" key="1">
    <citation type="journal article" date="2021" name="Sci. Rep.">
        <title>The distribution of antibiotic resistance genes in chicken gut microbiota commensals.</title>
        <authorList>
            <person name="Juricova H."/>
            <person name="Matiasovicova J."/>
            <person name="Kubasova T."/>
            <person name="Cejkova D."/>
            <person name="Rychlik I."/>
        </authorList>
    </citation>
    <scope>NUCLEOTIDE SEQUENCE [LARGE SCALE GENOMIC DNA]</scope>
    <source>
        <strain evidence="5 6">An829</strain>
    </source>
</reference>
<dbReference type="Gene3D" id="3.40.50.300">
    <property type="entry name" value="P-loop containing nucleotide triphosphate hydrolases"/>
    <property type="match status" value="1"/>
</dbReference>
<gene>
    <name evidence="5" type="ORF">H6A60_06775</name>
</gene>
<feature type="compositionally biased region" description="Basic and acidic residues" evidence="2">
    <location>
        <begin position="504"/>
        <end position="525"/>
    </location>
</feature>
<dbReference type="SMART" id="SM00487">
    <property type="entry name" value="DEXDc"/>
    <property type="match status" value="1"/>
</dbReference>
<dbReference type="SMART" id="SM00490">
    <property type="entry name" value="HELICc"/>
    <property type="match status" value="1"/>
</dbReference>
<evidence type="ECO:0000259" key="3">
    <source>
        <dbReference type="PROSITE" id="PS51192"/>
    </source>
</evidence>
<proteinExistence type="predicted"/>
<keyword evidence="6" id="KW-1185">Reference proteome</keyword>
<organism evidence="5 6">
    <name type="scientific">Sutterella massiliensis</name>
    <dbReference type="NCBI Taxonomy" id="1816689"/>
    <lineage>
        <taxon>Bacteria</taxon>
        <taxon>Pseudomonadati</taxon>
        <taxon>Pseudomonadota</taxon>
        <taxon>Betaproteobacteria</taxon>
        <taxon>Burkholderiales</taxon>
        <taxon>Sutterellaceae</taxon>
        <taxon>Sutterella</taxon>
    </lineage>
</organism>
<comment type="caution">
    <text evidence="5">The sequence shown here is derived from an EMBL/GenBank/DDBJ whole genome shotgun (WGS) entry which is preliminary data.</text>
</comment>
<name>A0ABS2DTZ3_9BURK</name>
<evidence type="ECO:0000313" key="6">
    <source>
        <dbReference type="Proteomes" id="UP000715095"/>
    </source>
</evidence>
<dbReference type="InterPro" id="IPR014001">
    <property type="entry name" value="Helicase_ATP-bd"/>
</dbReference>
<dbReference type="Gene3D" id="3.40.50.10810">
    <property type="entry name" value="Tandem AAA-ATPase domain"/>
    <property type="match status" value="1"/>
</dbReference>
<evidence type="ECO:0000313" key="5">
    <source>
        <dbReference type="EMBL" id="MBM6704185.1"/>
    </source>
</evidence>
<dbReference type="PROSITE" id="PS51194">
    <property type="entry name" value="HELICASE_CTER"/>
    <property type="match status" value="1"/>
</dbReference>
<keyword evidence="1" id="KW-0378">Hydrolase</keyword>
<dbReference type="RefSeq" id="WP_205102658.1">
    <property type="nucleotide sequence ID" value="NZ_JACJJC010000009.1"/>
</dbReference>
<feature type="domain" description="Helicase ATP-binding" evidence="3">
    <location>
        <begin position="582"/>
        <end position="757"/>
    </location>
</feature>
<dbReference type="PROSITE" id="PS51192">
    <property type="entry name" value="HELICASE_ATP_BIND_1"/>
    <property type="match status" value="1"/>
</dbReference>
<dbReference type="Pfam" id="PF00271">
    <property type="entry name" value="Helicase_C"/>
    <property type="match status" value="1"/>
</dbReference>
<dbReference type="InterPro" id="IPR038718">
    <property type="entry name" value="SNF2-like_sf"/>
</dbReference>
<dbReference type="Proteomes" id="UP000715095">
    <property type="component" value="Unassembled WGS sequence"/>
</dbReference>
<dbReference type="InterPro" id="IPR000330">
    <property type="entry name" value="SNF2_N"/>
</dbReference>
<feature type="region of interest" description="Disordered" evidence="2">
    <location>
        <begin position="496"/>
        <end position="529"/>
    </location>
</feature>
<dbReference type="EMBL" id="JACJJC010000009">
    <property type="protein sequence ID" value="MBM6704185.1"/>
    <property type="molecule type" value="Genomic_DNA"/>
</dbReference>
<dbReference type="Pfam" id="PF00176">
    <property type="entry name" value="SNF2-rel_dom"/>
    <property type="match status" value="1"/>
</dbReference>
<protein>
    <submittedName>
        <fullName evidence="5">DEAD/DEAH box helicase</fullName>
    </submittedName>
</protein>
<keyword evidence="5" id="KW-0347">Helicase</keyword>